<organism evidence="2 3">
    <name type="scientific">Anaerotruncus colihominis</name>
    <dbReference type="NCBI Taxonomy" id="169435"/>
    <lineage>
        <taxon>Bacteria</taxon>
        <taxon>Bacillati</taxon>
        <taxon>Bacillota</taxon>
        <taxon>Clostridia</taxon>
        <taxon>Eubacteriales</taxon>
        <taxon>Oscillospiraceae</taxon>
        <taxon>Anaerotruncus</taxon>
    </lineage>
</organism>
<dbReference type="PANTHER" id="PTHR36928">
    <property type="entry name" value="PHOSPHATASE YCDX-RELATED"/>
    <property type="match status" value="1"/>
</dbReference>
<comment type="caution">
    <text evidence="2">The sequence shown here is derived from an EMBL/GenBank/DDBJ whole genome shotgun (WGS) entry which is preliminary data.</text>
</comment>
<dbReference type="InterPro" id="IPR050243">
    <property type="entry name" value="PHP_phosphatase"/>
</dbReference>
<dbReference type="Gene3D" id="3.20.20.140">
    <property type="entry name" value="Metal-dependent hydrolases"/>
    <property type="match status" value="1"/>
</dbReference>
<accession>A0A845QLX1</accession>
<dbReference type="InterPro" id="IPR004013">
    <property type="entry name" value="PHP_dom"/>
</dbReference>
<dbReference type="InterPro" id="IPR003141">
    <property type="entry name" value="Pol/His_phosphatase_N"/>
</dbReference>
<name>A0A845QLX1_9FIRM</name>
<dbReference type="SUPFAM" id="SSF89550">
    <property type="entry name" value="PHP domain-like"/>
    <property type="match status" value="1"/>
</dbReference>
<protein>
    <submittedName>
        <fullName evidence="2">PHP domain-containing protein</fullName>
    </submittedName>
</protein>
<dbReference type="GO" id="GO:0008270">
    <property type="term" value="F:zinc ion binding"/>
    <property type="evidence" value="ECO:0007669"/>
    <property type="project" value="TreeGrafter"/>
</dbReference>
<dbReference type="GO" id="GO:0042578">
    <property type="term" value="F:phosphoric ester hydrolase activity"/>
    <property type="evidence" value="ECO:0007669"/>
    <property type="project" value="TreeGrafter"/>
</dbReference>
<gene>
    <name evidence="2" type="ORF">D0435_10400</name>
</gene>
<keyword evidence="3" id="KW-1185">Reference proteome</keyword>
<evidence type="ECO:0000259" key="1">
    <source>
        <dbReference type="SMART" id="SM00481"/>
    </source>
</evidence>
<reference evidence="2 3" key="1">
    <citation type="submission" date="2018-08" db="EMBL/GenBank/DDBJ databases">
        <title>Murine metabolic-syndrome-specific gut microbial biobank.</title>
        <authorList>
            <person name="Liu C."/>
        </authorList>
    </citation>
    <scope>NUCLEOTIDE SEQUENCE [LARGE SCALE GENOMIC DNA]</scope>
    <source>
        <strain evidence="2 3">28</strain>
    </source>
</reference>
<dbReference type="Pfam" id="PF02811">
    <property type="entry name" value="PHP"/>
    <property type="match status" value="1"/>
</dbReference>
<dbReference type="Proteomes" id="UP000446866">
    <property type="component" value="Unassembled WGS sequence"/>
</dbReference>
<dbReference type="GO" id="GO:0005829">
    <property type="term" value="C:cytosol"/>
    <property type="evidence" value="ECO:0007669"/>
    <property type="project" value="TreeGrafter"/>
</dbReference>
<dbReference type="InterPro" id="IPR016195">
    <property type="entry name" value="Pol/histidinol_Pase-like"/>
</dbReference>
<dbReference type="SMART" id="SM00481">
    <property type="entry name" value="POLIIIAc"/>
    <property type="match status" value="1"/>
</dbReference>
<dbReference type="AlphaFoldDB" id="A0A845QLX1"/>
<dbReference type="EMBL" id="QXWK01000018">
    <property type="protein sequence ID" value="NBH62061.1"/>
    <property type="molecule type" value="Genomic_DNA"/>
</dbReference>
<feature type="domain" description="Polymerase/histidinol phosphatase N-terminal" evidence="1">
    <location>
        <begin position="12"/>
        <end position="90"/>
    </location>
</feature>
<proteinExistence type="predicted"/>
<dbReference type="PANTHER" id="PTHR36928:SF1">
    <property type="entry name" value="PHOSPHATASE YCDX-RELATED"/>
    <property type="match status" value="1"/>
</dbReference>
<dbReference type="RefSeq" id="WP_160202343.1">
    <property type="nucleotide sequence ID" value="NZ_QXWK01000018.1"/>
</dbReference>
<evidence type="ECO:0000313" key="2">
    <source>
        <dbReference type="EMBL" id="NBH62061.1"/>
    </source>
</evidence>
<evidence type="ECO:0000313" key="3">
    <source>
        <dbReference type="Proteomes" id="UP000446866"/>
    </source>
</evidence>
<sequence length="248" mass="27419">MEIKGRQYKMIFDYHTHTTFSHGKGSIEDNVKAAVAAGLSGIAITDHGPGHLTYGVKRSDFPVMRAEVDRLRNIYPQIDIYLGVEANVVAREPYLDVNTEELQYFDFIIGGYHYGIPHGYCIGNWLDSHGFVGQRTGRKLLAKNTDMTLKALYENDMRILTHPGDKGRFDIAAIAAACAETDTLMEISTWHAHLTVEEIRIAAKTEANFVISSDAHTPGRVGSFAGGVERALEAGLDIERIVNIALVK</sequence>